<gene>
    <name evidence="8 10" type="primary">bioF</name>
    <name evidence="10" type="ORF">OIN59_18145</name>
</gene>
<dbReference type="InterPro" id="IPR015421">
    <property type="entry name" value="PyrdxlP-dep_Trfase_major"/>
</dbReference>
<dbReference type="InterPro" id="IPR004839">
    <property type="entry name" value="Aminotransferase_I/II_large"/>
</dbReference>
<sequence length="406" mass="42463">MTGATPPQTSWLDEIPARLADIERAHLLRRRRVVQPAGGARLLVDGQPMLAFCSNDYLGLASHPALAEAAREATRTFGVGSGGSPLVSGHSAANDALEHELAAYVQLPRALYFYAGYATNTGIIPALVGDGDALFSDALNHACLIDGARLSRATIHRYPHTDLATLEAQLAASPARRKLVISDAVFSMDGDLIDIPALLALCERYDALLLLDDAHGFGVLGPQGRGSLAQAGLTGANASRRVLYMATLGKAAGVAGAFVAGDAALVEWLLQKTRTYIFATAAPPLLASALRQSLQLMAAADDRRAHLAALIAQLRTGLANLPEALGWHLLPSHTPVQALVIGSNEAALHVMDGLRAQGLWVPAIRPPTVPAGTARLRIALSAAHTTDDVAQLLAALHALATPLACP</sequence>
<feature type="domain" description="Aminotransferase class I/classII large" evidence="9">
    <location>
        <begin position="49"/>
        <end position="396"/>
    </location>
</feature>
<dbReference type="PANTHER" id="PTHR13693">
    <property type="entry name" value="CLASS II AMINOTRANSFERASE/8-AMINO-7-OXONONANOATE SYNTHASE"/>
    <property type="match status" value="1"/>
</dbReference>
<keyword evidence="4 8" id="KW-0808">Transferase</keyword>
<feature type="binding site" evidence="8">
    <location>
        <position position="187"/>
    </location>
    <ligand>
        <name>pyridoxal 5'-phosphate</name>
        <dbReference type="ChEBI" id="CHEBI:597326"/>
    </ligand>
</feature>
<organism evidence="10 11">
    <name type="scientific">Acidovorax benzenivorans</name>
    <dbReference type="NCBI Taxonomy" id="2987520"/>
    <lineage>
        <taxon>Bacteria</taxon>
        <taxon>Pseudomonadati</taxon>
        <taxon>Pseudomonadota</taxon>
        <taxon>Betaproteobacteria</taxon>
        <taxon>Burkholderiales</taxon>
        <taxon>Comamonadaceae</taxon>
        <taxon>Acidovorax</taxon>
    </lineage>
</organism>
<comment type="similarity">
    <text evidence="8">Belongs to the class-II pyridoxal-phosphate-dependent aminotransferase family. BioF subfamily.</text>
</comment>
<comment type="subunit">
    <text evidence="3 8">Homodimer.</text>
</comment>
<dbReference type="InterPro" id="IPR004723">
    <property type="entry name" value="AONS_Archaea/Proteobacteria"/>
</dbReference>
<evidence type="ECO:0000259" key="9">
    <source>
        <dbReference type="Pfam" id="PF00155"/>
    </source>
</evidence>
<evidence type="ECO:0000256" key="4">
    <source>
        <dbReference type="ARBA" id="ARBA00022679"/>
    </source>
</evidence>
<proteinExistence type="inferred from homology"/>
<reference evidence="10" key="1">
    <citation type="submission" date="2022-10" db="EMBL/GenBank/DDBJ databases">
        <title>Description of microaerobic benzene degrading bacteria.</title>
        <authorList>
            <person name="Bedics A."/>
            <person name="Tancsics A."/>
            <person name="Banerjee S."/>
        </authorList>
    </citation>
    <scope>NUCLEOTIDE SEQUENCE</scope>
    <source>
        <strain evidence="10">D2M1</strain>
    </source>
</reference>
<evidence type="ECO:0000313" key="11">
    <source>
        <dbReference type="Proteomes" id="UP001148932"/>
    </source>
</evidence>
<dbReference type="Gene3D" id="3.40.640.10">
    <property type="entry name" value="Type I PLP-dependent aspartate aminotransferase-like (Major domain)"/>
    <property type="match status" value="1"/>
</dbReference>
<dbReference type="InterPro" id="IPR050087">
    <property type="entry name" value="AON_synthase_class-II"/>
</dbReference>
<evidence type="ECO:0000313" key="10">
    <source>
        <dbReference type="EMBL" id="MDD2179362.1"/>
    </source>
</evidence>
<dbReference type="InterPro" id="IPR022834">
    <property type="entry name" value="AONS_Proteobacteria"/>
</dbReference>
<dbReference type="Gene3D" id="3.90.1150.10">
    <property type="entry name" value="Aspartate Aminotransferase, domain 1"/>
    <property type="match status" value="1"/>
</dbReference>
<dbReference type="EC" id="2.3.1.47" evidence="8"/>
<feature type="modified residue" description="N6-(pyridoxal phosphate)lysine" evidence="8">
    <location>
        <position position="250"/>
    </location>
</feature>
<dbReference type="Pfam" id="PF00155">
    <property type="entry name" value="Aminotran_1_2"/>
    <property type="match status" value="1"/>
</dbReference>
<dbReference type="PANTHER" id="PTHR13693:SF100">
    <property type="entry name" value="8-AMINO-7-OXONONANOATE SYNTHASE"/>
    <property type="match status" value="1"/>
</dbReference>
<dbReference type="Proteomes" id="UP001148932">
    <property type="component" value="Unassembled WGS sequence"/>
</dbReference>
<keyword evidence="11" id="KW-1185">Reference proteome</keyword>
<evidence type="ECO:0000256" key="8">
    <source>
        <dbReference type="HAMAP-Rule" id="MF_01693"/>
    </source>
</evidence>
<feature type="binding site" evidence="8">
    <location>
        <position position="247"/>
    </location>
    <ligand>
        <name>pyridoxal 5'-phosphate</name>
        <dbReference type="ChEBI" id="CHEBI:597326"/>
    </ligand>
</feature>
<evidence type="ECO:0000256" key="5">
    <source>
        <dbReference type="ARBA" id="ARBA00022756"/>
    </source>
</evidence>
<accession>A0ABT5S203</accession>
<dbReference type="SUPFAM" id="SSF53383">
    <property type="entry name" value="PLP-dependent transferases"/>
    <property type="match status" value="1"/>
</dbReference>
<comment type="cofactor">
    <cofactor evidence="1 8">
        <name>pyridoxal 5'-phosphate</name>
        <dbReference type="ChEBI" id="CHEBI:597326"/>
    </cofactor>
</comment>
<keyword evidence="10" id="KW-0012">Acyltransferase</keyword>
<protein>
    <recommendedName>
        <fullName evidence="8">8-amino-7-oxononanoate synthase</fullName>
        <shortName evidence="8">AONS</shortName>
        <ecNumber evidence="8">2.3.1.47</ecNumber>
    </recommendedName>
    <alternativeName>
        <fullName evidence="8">7-keto-8-amino-pelargonic acid synthase</fullName>
        <shortName evidence="8">7-KAP synthase</shortName>
        <shortName evidence="8">KAPA synthase</shortName>
    </alternativeName>
    <alternativeName>
        <fullName evidence="8">8-amino-7-ketopelargonate synthase</fullName>
    </alternativeName>
</protein>
<feature type="binding site" evidence="8">
    <location>
        <begin position="116"/>
        <end position="117"/>
    </location>
    <ligand>
        <name>pyridoxal 5'-phosphate</name>
        <dbReference type="ChEBI" id="CHEBI:597326"/>
    </ligand>
</feature>
<comment type="caution">
    <text evidence="10">The sequence shown here is derived from an EMBL/GenBank/DDBJ whole genome shotgun (WGS) entry which is preliminary data.</text>
</comment>
<dbReference type="GO" id="GO:0008710">
    <property type="term" value="F:8-amino-7-oxononanoate synthase activity"/>
    <property type="evidence" value="ECO:0007669"/>
    <property type="project" value="UniProtKB-EC"/>
</dbReference>
<evidence type="ECO:0000256" key="1">
    <source>
        <dbReference type="ARBA" id="ARBA00001933"/>
    </source>
</evidence>
<feature type="binding site" evidence="8">
    <location>
        <position position="29"/>
    </location>
    <ligand>
        <name>substrate</name>
    </ligand>
</feature>
<feature type="binding site" evidence="8">
    <location>
        <position position="215"/>
    </location>
    <ligand>
        <name>pyridoxal 5'-phosphate</name>
        <dbReference type="ChEBI" id="CHEBI:597326"/>
    </ligand>
</feature>
<dbReference type="NCBIfam" id="TIGR00858">
    <property type="entry name" value="bioF"/>
    <property type="match status" value="1"/>
</dbReference>
<dbReference type="EMBL" id="JAPCKI010000012">
    <property type="protein sequence ID" value="MDD2179362.1"/>
    <property type="molecule type" value="Genomic_DNA"/>
</dbReference>
<dbReference type="RefSeq" id="WP_274112464.1">
    <property type="nucleotide sequence ID" value="NZ_JAPCKI010000012.1"/>
</dbReference>
<evidence type="ECO:0000256" key="3">
    <source>
        <dbReference type="ARBA" id="ARBA00011738"/>
    </source>
</evidence>
<keyword evidence="5 8" id="KW-0093">Biotin biosynthesis</keyword>
<evidence type="ECO:0000256" key="6">
    <source>
        <dbReference type="ARBA" id="ARBA00022898"/>
    </source>
</evidence>
<feature type="binding site" evidence="8">
    <location>
        <position position="141"/>
    </location>
    <ligand>
        <name>substrate</name>
    </ligand>
</feature>
<evidence type="ECO:0000256" key="2">
    <source>
        <dbReference type="ARBA" id="ARBA00004746"/>
    </source>
</evidence>
<name>A0ABT5S203_9BURK</name>
<keyword evidence="6 8" id="KW-0663">Pyridoxal phosphate</keyword>
<evidence type="ECO:0000256" key="7">
    <source>
        <dbReference type="ARBA" id="ARBA00047715"/>
    </source>
</evidence>
<feature type="binding site" evidence="8">
    <location>
        <position position="368"/>
    </location>
    <ligand>
        <name>substrate</name>
    </ligand>
</feature>
<dbReference type="HAMAP" id="MF_01693">
    <property type="entry name" value="BioF_aminotrans_2"/>
    <property type="match status" value="1"/>
</dbReference>
<dbReference type="InterPro" id="IPR015422">
    <property type="entry name" value="PyrdxlP-dep_Trfase_small"/>
</dbReference>
<comment type="catalytic activity">
    <reaction evidence="7 8">
        <text>6-carboxyhexanoyl-[ACP] + L-alanine + H(+) = (8S)-8-amino-7-oxononanoate + holo-[ACP] + CO2</text>
        <dbReference type="Rhea" id="RHEA:42288"/>
        <dbReference type="Rhea" id="RHEA-COMP:9685"/>
        <dbReference type="Rhea" id="RHEA-COMP:9955"/>
        <dbReference type="ChEBI" id="CHEBI:15378"/>
        <dbReference type="ChEBI" id="CHEBI:16526"/>
        <dbReference type="ChEBI" id="CHEBI:57972"/>
        <dbReference type="ChEBI" id="CHEBI:64479"/>
        <dbReference type="ChEBI" id="CHEBI:78846"/>
        <dbReference type="ChEBI" id="CHEBI:149468"/>
        <dbReference type="EC" id="2.3.1.47"/>
    </reaction>
</comment>
<comment type="function">
    <text evidence="8">Catalyzes the decarboxylative condensation of pimeloyl-[acyl-carrier protein] and L-alanine to produce 8-amino-7-oxononanoate (AON), [acyl-carrier protein], and carbon dioxide.</text>
</comment>
<dbReference type="InterPro" id="IPR015424">
    <property type="entry name" value="PyrdxlP-dep_Trfase"/>
</dbReference>
<comment type="pathway">
    <text evidence="2 8">Cofactor biosynthesis; biotin biosynthesis.</text>
</comment>